<dbReference type="Proteomes" id="UP000663288">
    <property type="component" value="Segment"/>
</dbReference>
<evidence type="ECO:0000313" key="2">
    <source>
        <dbReference type="EMBL" id="QPB08056.1"/>
    </source>
</evidence>
<organism evidence="2 3">
    <name type="scientific">Synechococcus phage S-H9-1</name>
    <dbReference type="NCBI Taxonomy" id="2783674"/>
    <lineage>
        <taxon>Viruses</taxon>
        <taxon>Duplodnaviria</taxon>
        <taxon>Heunggongvirae</taxon>
        <taxon>Uroviricota</taxon>
        <taxon>Caudoviricetes</taxon>
        <taxon>Pantevenvirales</taxon>
        <taxon>Kyanoviridae</taxon>
        <taxon>Scyllavirus</taxon>
        <taxon>Scyllavirus aitchnine</taxon>
    </lineage>
</organism>
<proteinExistence type="predicted"/>
<dbReference type="GeneID" id="77945655"/>
<evidence type="ECO:0000313" key="3">
    <source>
        <dbReference type="Proteomes" id="UP000663288"/>
    </source>
</evidence>
<reference evidence="2" key="1">
    <citation type="submission" date="2020-10" db="EMBL/GenBank/DDBJ databases">
        <title>The Isolation and Genome Sequence of a Novel Cyanophage S-H9-1 from the Yellow Sea, China.</title>
        <authorList>
            <person name="Jiang T."/>
        </authorList>
    </citation>
    <scope>NUCLEOTIDE SEQUENCE</scope>
</reference>
<keyword evidence="3" id="KW-1185">Reference proteome</keyword>
<feature type="region of interest" description="Disordered" evidence="1">
    <location>
        <begin position="124"/>
        <end position="144"/>
    </location>
</feature>
<protein>
    <submittedName>
        <fullName evidence="2">Uncharacterized protein</fullName>
    </submittedName>
</protein>
<name>A0A873WFD2_9CAUD</name>
<evidence type="ECO:0000256" key="1">
    <source>
        <dbReference type="SAM" id="MobiDB-lite"/>
    </source>
</evidence>
<sequence>MIEVTQEDDNTFTISWDENDPQERMFNTWTEEDFINAIQDKLKALEELGVLDNATEAVNQINDHIEEEIIATCEETFGEECYEKDTTLHEFIDQTAEELFEDISNAEKFTDWYSVKEEAIREYQSDELKEDGDVPPPNNFPLFP</sequence>
<dbReference type="EMBL" id="MW117966">
    <property type="protein sequence ID" value="QPB08056.1"/>
    <property type="molecule type" value="Genomic_DNA"/>
</dbReference>
<dbReference type="RefSeq" id="YP_010669472.1">
    <property type="nucleotide sequence ID" value="NC_070961.1"/>
</dbReference>
<dbReference type="KEGG" id="vg:77945655"/>
<feature type="compositionally biased region" description="Pro residues" evidence="1">
    <location>
        <begin position="134"/>
        <end position="144"/>
    </location>
</feature>
<accession>A0A873WFD2</accession>